<evidence type="ECO:0000313" key="6">
    <source>
        <dbReference type="EMBL" id="KAG6921115.1"/>
    </source>
</evidence>
<dbReference type="PROSITE" id="PS50835">
    <property type="entry name" value="IG_LIKE"/>
    <property type="match status" value="1"/>
</dbReference>
<feature type="domain" description="Ig-like" evidence="5">
    <location>
        <begin position="34"/>
        <end position="96"/>
    </location>
</feature>
<name>A0A8T1RXN9_CHESE</name>
<dbReference type="AlphaFoldDB" id="A0A8T1RXN9"/>
<keyword evidence="4" id="KW-0393">Immunoglobulin domain</keyword>
<accession>A0A8T1RXN9</accession>
<proteinExistence type="predicted"/>
<dbReference type="InterPro" id="IPR013783">
    <property type="entry name" value="Ig-like_fold"/>
</dbReference>
<dbReference type="InterPro" id="IPR036179">
    <property type="entry name" value="Ig-like_dom_sf"/>
</dbReference>
<keyword evidence="7" id="KW-1185">Reference proteome</keyword>
<comment type="caution">
    <text evidence="6">The sequence shown here is derived from an EMBL/GenBank/DDBJ whole genome shotgun (WGS) entry which is preliminary data.</text>
</comment>
<sequence length="96" mass="10230">NFTRGDAGAYQCEVRNLVSTNRSEPSTVTLAYGPDSARIDPPGPIGLTLGSPLTLTCVTDSVPAPRYRWILNGNKLPQTGSSLTFDLTTLALGTYE</sequence>
<dbReference type="EMBL" id="JAHGAV010002688">
    <property type="protein sequence ID" value="KAG6921115.1"/>
    <property type="molecule type" value="Genomic_DNA"/>
</dbReference>
<dbReference type="SUPFAM" id="SSF48726">
    <property type="entry name" value="Immunoglobulin"/>
    <property type="match status" value="1"/>
</dbReference>
<feature type="non-terminal residue" evidence="6">
    <location>
        <position position="1"/>
    </location>
</feature>
<organism evidence="6 7">
    <name type="scientific">Chelydra serpentina</name>
    <name type="common">Snapping turtle</name>
    <name type="synonym">Testudo serpentina</name>
    <dbReference type="NCBI Taxonomy" id="8475"/>
    <lineage>
        <taxon>Eukaryota</taxon>
        <taxon>Metazoa</taxon>
        <taxon>Chordata</taxon>
        <taxon>Craniata</taxon>
        <taxon>Vertebrata</taxon>
        <taxon>Euteleostomi</taxon>
        <taxon>Archelosauria</taxon>
        <taxon>Testudinata</taxon>
        <taxon>Testudines</taxon>
        <taxon>Cryptodira</taxon>
        <taxon>Durocryptodira</taxon>
        <taxon>Americhelydia</taxon>
        <taxon>Chelydroidea</taxon>
        <taxon>Chelydridae</taxon>
        <taxon>Chelydra</taxon>
    </lineage>
</organism>
<dbReference type="InterPro" id="IPR007110">
    <property type="entry name" value="Ig-like_dom"/>
</dbReference>
<reference evidence="6 7" key="1">
    <citation type="journal article" date="2020" name="G3 (Bethesda)">
        <title>Draft Genome of the Common Snapping Turtle, Chelydra serpentina, a Model for Phenotypic Plasticity in Reptiles.</title>
        <authorList>
            <person name="Das D."/>
            <person name="Singh S.K."/>
            <person name="Bierstedt J."/>
            <person name="Erickson A."/>
            <person name="Galli G.L.J."/>
            <person name="Crossley D.A. 2nd"/>
            <person name="Rhen T."/>
        </authorList>
    </citation>
    <scope>NUCLEOTIDE SEQUENCE [LARGE SCALE GENOMIC DNA]</scope>
    <source>
        <strain evidence="6">KW</strain>
    </source>
</reference>
<dbReference type="InterPro" id="IPR052598">
    <property type="entry name" value="IgSF_CEA-related"/>
</dbReference>
<feature type="non-terminal residue" evidence="6">
    <location>
        <position position="96"/>
    </location>
</feature>
<dbReference type="PANTHER" id="PTHR44337:SF20">
    <property type="entry name" value="CARCINOEMBRYONIC ANTIGEN-RELATED CELL ADHESION MOLECULE 5-RELATED"/>
    <property type="match status" value="1"/>
</dbReference>
<protein>
    <submittedName>
        <fullName evidence="6">Carcinoembryonic antigen related cell adhesion molecule 5</fullName>
    </submittedName>
</protein>
<evidence type="ECO:0000259" key="5">
    <source>
        <dbReference type="PROSITE" id="PS50835"/>
    </source>
</evidence>
<evidence type="ECO:0000256" key="4">
    <source>
        <dbReference type="ARBA" id="ARBA00023319"/>
    </source>
</evidence>
<keyword evidence="3" id="KW-0325">Glycoprotein</keyword>
<evidence type="ECO:0000313" key="7">
    <source>
        <dbReference type="Proteomes" id="UP000765507"/>
    </source>
</evidence>
<gene>
    <name evidence="6" type="primary">CEACAM5</name>
    <name evidence="6" type="ORF">G0U57_010174</name>
</gene>
<evidence type="ECO:0000256" key="1">
    <source>
        <dbReference type="ARBA" id="ARBA00022729"/>
    </source>
</evidence>
<dbReference type="PANTHER" id="PTHR44337">
    <property type="entry name" value="CARCINOEMBRYONIC ANTIGEN-RELATED CELL ADHESION MOLECULE 8"/>
    <property type="match status" value="1"/>
</dbReference>
<evidence type="ECO:0000256" key="3">
    <source>
        <dbReference type="ARBA" id="ARBA00023180"/>
    </source>
</evidence>
<dbReference type="OrthoDB" id="9428506at2759"/>
<keyword evidence="1" id="KW-0732">Signal</keyword>
<evidence type="ECO:0000256" key="2">
    <source>
        <dbReference type="ARBA" id="ARBA00023157"/>
    </source>
</evidence>
<dbReference type="Proteomes" id="UP000765507">
    <property type="component" value="Unassembled WGS sequence"/>
</dbReference>
<keyword evidence="2" id="KW-1015">Disulfide bond</keyword>
<dbReference type="Gene3D" id="2.60.40.10">
    <property type="entry name" value="Immunoglobulins"/>
    <property type="match status" value="1"/>
</dbReference>